<proteinExistence type="predicted"/>
<reference evidence="1" key="1">
    <citation type="journal article" date="2023" name="IScience">
        <title>Live-bearing cockroach genome reveals convergent evolutionary mechanisms linked to viviparity in insects and beyond.</title>
        <authorList>
            <person name="Fouks B."/>
            <person name="Harrison M.C."/>
            <person name="Mikhailova A.A."/>
            <person name="Marchal E."/>
            <person name="English S."/>
            <person name="Carruthers M."/>
            <person name="Jennings E.C."/>
            <person name="Chiamaka E.L."/>
            <person name="Frigard R.A."/>
            <person name="Pippel M."/>
            <person name="Attardo G.M."/>
            <person name="Benoit J.B."/>
            <person name="Bornberg-Bauer E."/>
            <person name="Tobe S.S."/>
        </authorList>
    </citation>
    <scope>NUCLEOTIDE SEQUENCE</scope>
    <source>
        <strain evidence="1">Stay&amp;Tobe</strain>
    </source>
</reference>
<dbReference type="Proteomes" id="UP001233999">
    <property type="component" value="Unassembled WGS sequence"/>
</dbReference>
<dbReference type="EMBL" id="JASPKZ010004953">
    <property type="protein sequence ID" value="KAJ9589294.1"/>
    <property type="molecule type" value="Genomic_DNA"/>
</dbReference>
<reference evidence="1" key="2">
    <citation type="submission" date="2023-05" db="EMBL/GenBank/DDBJ databases">
        <authorList>
            <person name="Fouks B."/>
        </authorList>
    </citation>
    <scope>NUCLEOTIDE SEQUENCE</scope>
    <source>
        <strain evidence="1">Stay&amp;Tobe</strain>
        <tissue evidence="1">Testes</tissue>
    </source>
</reference>
<gene>
    <name evidence="1" type="ORF">L9F63_017487</name>
</gene>
<accession>A0AAD7ZYP9</accession>
<name>A0AAD7ZYP9_DIPPU</name>
<organism evidence="1 2">
    <name type="scientific">Diploptera punctata</name>
    <name type="common">Pacific beetle cockroach</name>
    <dbReference type="NCBI Taxonomy" id="6984"/>
    <lineage>
        <taxon>Eukaryota</taxon>
        <taxon>Metazoa</taxon>
        <taxon>Ecdysozoa</taxon>
        <taxon>Arthropoda</taxon>
        <taxon>Hexapoda</taxon>
        <taxon>Insecta</taxon>
        <taxon>Pterygota</taxon>
        <taxon>Neoptera</taxon>
        <taxon>Polyneoptera</taxon>
        <taxon>Dictyoptera</taxon>
        <taxon>Blattodea</taxon>
        <taxon>Blaberoidea</taxon>
        <taxon>Blaberidae</taxon>
        <taxon>Diplopterinae</taxon>
        <taxon>Diploptera</taxon>
    </lineage>
</organism>
<dbReference type="AlphaFoldDB" id="A0AAD7ZYP9"/>
<comment type="caution">
    <text evidence="1">The sequence shown here is derived from an EMBL/GenBank/DDBJ whole genome shotgun (WGS) entry which is preliminary data.</text>
</comment>
<sequence length="71" mass="8285">HRVERTSIRFVSVSCNFPVIVLATNQKPDKIYVSKCSGISSWVIATSEYLKIFDEIIRYIKLEIINIYYLV</sequence>
<protein>
    <submittedName>
        <fullName evidence="1">Uncharacterized protein</fullName>
    </submittedName>
</protein>
<evidence type="ECO:0000313" key="2">
    <source>
        <dbReference type="Proteomes" id="UP001233999"/>
    </source>
</evidence>
<feature type="non-terminal residue" evidence="1">
    <location>
        <position position="1"/>
    </location>
</feature>
<feature type="non-terminal residue" evidence="1">
    <location>
        <position position="71"/>
    </location>
</feature>
<keyword evidence="2" id="KW-1185">Reference proteome</keyword>
<evidence type="ECO:0000313" key="1">
    <source>
        <dbReference type="EMBL" id="KAJ9589294.1"/>
    </source>
</evidence>